<reference evidence="3" key="1">
    <citation type="journal article" date="2012" name="MBio">
        <title>Comparative genome analysis of Trichophyton rubrum and related dermatophytes reveals candidate genes involved in infection.</title>
        <authorList>
            <person name="Martinez D.A."/>
            <person name="Oliver B.G."/>
            <person name="Graeser Y."/>
            <person name="Goldberg J.M."/>
            <person name="Li W."/>
            <person name="Martinez-Rossi N.M."/>
            <person name="Monod M."/>
            <person name="Shelest E."/>
            <person name="Barton R.C."/>
            <person name="Birch E."/>
            <person name="Brakhage A.A."/>
            <person name="Chen Z."/>
            <person name="Gurr S.J."/>
            <person name="Heiman D."/>
            <person name="Heitman J."/>
            <person name="Kosti I."/>
            <person name="Rossi A."/>
            <person name="Saif S."/>
            <person name="Samalova M."/>
            <person name="Saunders C.W."/>
            <person name="Shea T."/>
            <person name="Summerbell R.C."/>
            <person name="Xu J."/>
            <person name="Young S."/>
            <person name="Zeng Q."/>
            <person name="Birren B.W."/>
            <person name="Cuomo C.A."/>
            <person name="White T.C."/>
        </authorList>
    </citation>
    <scope>NUCLEOTIDE SEQUENCE [LARGE SCALE GENOMIC DNA]</scope>
    <source>
        <strain evidence="3">ATCC MYA-4605 / CBS 113480</strain>
    </source>
</reference>
<evidence type="ECO:0000259" key="1">
    <source>
        <dbReference type="Pfam" id="PF20237"/>
    </source>
</evidence>
<sequence>MGRVDGNSELYDILSNFMTQDKSFLFFRNFSRLNIKNLLWMQDGLIELEKELIQAKSTDNAQHEGSQDDIIRLRKLIAENIALVQLSQLSELKKPELDSVSQLRRWIEDIARIGHPGLRFLDGIDTPESDHVLIARSEEPRTGMYKFIEGLTWRLFSTSAAGGRKVRLPKGGSLYIFDNSMVRRALRAAVTMLIWKVVYHSNVFESGYHA</sequence>
<dbReference type="InterPro" id="IPR046529">
    <property type="entry name" value="DUF6594"/>
</dbReference>
<evidence type="ECO:0000313" key="3">
    <source>
        <dbReference type="Proteomes" id="UP000002035"/>
    </source>
</evidence>
<name>C5FPI6_ARTOC</name>
<dbReference type="OrthoDB" id="3533814at2759"/>
<proteinExistence type="predicted"/>
<organism evidence="2 3">
    <name type="scientific">Arthroderma otae (strain ATCC MYA-4605 / CBS 113480)</name>
    <name type="common">Microsporum canis</name>
    <dbReference type="NCBI Taxonomy" id="554155"/>
    <lineage>
        <taxon>Eukaryota</taxon>
        <taxon>Fungi</taxon>
        <taxon>Dikarya</taxon>
        <taxon>Ascomycota</taxon>
        <taxon>Pezizomycotina</taxon>
        <taxon>Eurotiomycetes</taxon>
        <taxon>Eurotiomycetidae</taxon>
        <taxon>Onygenales</taxon>
        <taxon>Arthrodermataceae</taxon>
        <taxon>Microsporum</taxon>
    </lineage>
</organism>
<dbReference type="AlphaFoldDB" id="C5FPI6"/>
<dbReference type="RefSeq" id="XP_002846584.1">
    <property type="nucleotide sequence ID" value="XM_002846538.1"/>
</dbReference>
<dbReference type="VEuPathDB" id="FungiDB:MCYG_04321"/>
<dbReference type="HOGENOM" id="CLU_1309840_0_0_1"/>
<dbReference type="PANTHER" id="PTHR34502:SF5">
    <property type="entry name" value="DUF6594 DOMAIN-CONTAINING PROTEIN"/>
    <property type="match status" value="1"/>
</dbReference>
<dbReference type="Proteomes" id="UP000002035">
    <property type="component" value="Unassembled WGS sequence"/>
</dbReference>
<dbReference type="EMBL" id="DS995704">
    <property type="protein sequence ID" value="EEQ31502.1"/>
    <property type="molecule type" value="Genomic_DNA"/>
</dbReference>
<feature type="domain" description="DUF6594" evidence="1">
    <location>
        <begin position="11"/>
        <end position="193"/>
    </location>
</feature>
<keyword evidence="3" id="KW-1185">Reference proteome</keyword>
<evidence type="ECO:0000313" key="2">
    <source>
        <dbReference type="EMBL" id="EEQ31502.1"/>
    </source>
</evidence>
<dbReference type="PANTHER" id="PTHR34502">
    <property type="entry name" value="DUF6594 DOMAIN-CONTAINING PROTEIN-RELATED"/>
    <property type="match status" value="1"/>
</dbReference>
<dbReference type="GeneID" id="9225991"/>
<protein>
    <recommendedName>
        <fullName evidence="1">DUF6594 domain-containing protein</fullName>
    </recommendedName>
</protein>
<dbReference type="Pfam" id="PF20237">
    <property type="entry name" value="DUF6594"/>
    <property type="match status" value="1"/>
</dbReference>
<gene>
    <name evidence="2" type="ORF">MCYG_04321</name>
</gene>
<accession>C5FPI6</accession>